<proteinExistence type="predicted"/>
<evidence type="ECO:0000259" key="1">
    <source>
        <dbReference type="PROSITE" id="PS51841"/>
    </source>
</evidence>
<dbReference type="Gene3D" id="2.40.50.90">
    <property type="match status" value="1"/>
</dbReference>
<dbReference type="Proteomes" id="UP000252985">
    <property type="component" value="Chromosome"/>
</dbReference>
<dbReference type="KEGG" id="haq:DU484_16865"/>
<dbReference type="SUPFAM" id="SSF50199">
    <property type="entry name" value="Staphylococcal nuclease"/>
    <property type="match status" value="1"/>
</dbReference>
<dbReference type="SMART" id="SM00318">
    <property type="entry name" value="SNc"/>
    <property type="match status" value="1"/>
</dbReference>
<evidence type="ECO:0000313" key="3">
    <source>
        <dbReference type="Proteomes" id="UP000252985"/>
    </source>
</evidence>
<feature type="domain" description="LTD" evidence="1">
    <location>
        <begin position="235"/>
        <end position="353"/>
    </location>
</feature>
<dbReference type="EMBL" id="CP031148">
    <property type="protein sequence ID" value="AXG11388.1"/>
    <property type="molecule type" value="Genomic_DNA"/>
</dbReference>
<reference evidence="2 3" key="1">
    <citation type="submission" date="2018-07" db="EMBL/GenBank/DDBJ databases">
        <title>Genome sequences of Haloplanus sp. CBA1112.</title>
        <authorList>
            <person name="Kim Y.B."/>
            <person name="Roh S.W."/>
        </authorList>
    </citation>
    <scope>NUCLEOTIDE SEQUENCE [LARGE SCALE GENOMIC DNA]</scope>
    <source>
        <strain evidence="2 3">CBA1112</strain>
    </source>
</reference>
<dbReference type="InterPro" id="IPR001322">
    <property type="entry name" value="Lamin_tail_dom"/>
</dbReference>
<dbReference type="SUPFAM" id="SSF74853">
    <property type="entry name" value="Lamin A/C globular tail domain"/>
    <property type="match status" value="1"/>
</dbReference>
<dbReference type="InterPro" id="IPR036415">
    <property type="entry name" value="Lamin_tail_dom_sf"/>
</dbReference>
<gene>
    <name evidence="2" type="ORF">DU484_16865</name>
</gene>
<dbReference type="Gene3D" id="2.60.40.1260">
    <property type="entry name" value="Lamin Tail domain"/>
    <property type="match status" value="1"/>
</dbReference>
<evidence type="ECO:0000313" key="2">
    <source>
        <dbReference type="EMBL" id="AXG11388.1"/>
    </source>
</evidence>
<dbReference type="PROSITE" id="PS51841">
    <property type="entry name" value="LTD"/>
    <property type="match status" value="1"/>
</dbReference>
<sequence length="353" mass="36744">MLPLASFMLVLAVVLAVGAYVVTRIDALDHRTLLVVVAVGLAVGGVAAQSAPPAPVEVATTVASDPVPNATTPAASDDRRTVAERHGETGAVAAANASATVVGVAGGGRITYRTAAGERRTIRLAGIDALGAGGGDPERFDGVVTGSYGRTCLAEVGRRALIDARTAVVGESVTVRSVTGSAGAPTAVLAADGRSLNRRFVERGYARATDDRYADAERAARSAGRGVWSCATVEPTPPLRESAEPALRIAAVHPNPPGDDAAALDDEYVVVENAGEESVDLSDWYLTDGGDRTYFFFDGRTLRPGEQLVVHVGDGRNRDGHVYWGASAPVLDNDRETLKLVDGDTDRVVRLSY</sequence>
<protein>
    <recommendedName>
        <fullName evidence="1">LTD domain-containing protein</fullName>
    </recommendedName>
</protein>
<dbReference type="GeneID" id="37288685"/>
<name>A0A345EGR6_9EURY</name>
<dbReference type="Pfam" id="PF00932">
    <property type="entry name" value="LTD"/>
    <property type="match status" value="1"/>
</dbReference>
<organism evidence="2 3">
    <name type="scientific">Haloplanus rubicundus</name>
    <dbReference type="NCBI Taxonomy" id="1547898"/>
    <lineage>
        <taxon>Archaea</taxon>
        <taxon>Methanobacteriati</taxon>
        <taxon>Methanobacteriota</taxon>
        <taxon>Stenosarchaea group</taxon>
        <taxon>Halobacteria</taxon>
        <taxon>Halobacteriales</taxon>
        <taxon>Haloferacaceae</taxon>
        <taxon>Haloplanus</taxon>
    </lineage>
</organism>
<accession>A0A345EGR6</accession>
<dbReference type="RefSeq" id="WP_114606511.1">
    <property type="nucleotide sequence ID" value="NZ_CP031148.1"/>
</dbReference>
<dbReference type="InterPro" id="IPR016071">
    <property type="entry name" value="Staphylococal_nuclease_OB-fold"/>
</dbReference>
<dbReference type="AlphaFoldDB" id="A0A345EGR6"/>
<dbReference type="InterPro" id="IPR035437">
    <property type="entry name" value="SNase_OB-fold_sf"/>
</dbReference>